<dbReference type="Gene3D" id="3.30.70.3030">
    <property type="match status" value="1"/>
</dbReference>
<name>A0A653DQG1_CALMS</name>
<evidence type="ECO:0000256" key="6">
    <source>
        <dbReference type="ARBA" id="ARBA00022884"/>
    </source>
</evidence>
<evidence type="ECO:0000313" key="20">
    <source>
        <dbReference type="Proteomes" id="UP000410492"/>
    </source>
</evidence>
<evidence type="ECO:0000256" key="12">
    <source>
        <dbReference type="SAM" id="MobiDB-lite"/>
    </source>
</evidence>
<dbReference type="Pfam" id="PF03813">
    <property type="entry name" value="Nrap"/>
    <property type="match status" value="1"/>
</dbReference>
<evidence type="ECO:0000259" key="16">
    <source>
        <dbReference type="Pfam" id="PF17405"/>
    </source>
</evidence>
<feature type="compositionally biased region" description="Acidic residues" evidence="12">
    <location>
        <begin position="1"/>
        <end position="12"/>
    </location>
</feature>
<dbReference type="InterPro" id="IPR035367">
    <property type="entry name" value="Nrap_D2"/>
</dbReference>
<dbReference type="InterPro" id="IPR005554">
    <property type="entry name" value="NOL6/Upt22"/>
</dbReference>
<sequence>MGMDNLESEQDSESGFSDNSLEVSVTKREAPKKRKYEDIPSNAAPTKKGKNELYRPPTVEELNALKETENLYNNNLFRLQIQELVAEVAIKNKRKRALSSWIDSFEKAVSNLPEYEFKLSSLQNIKEKTKSAADKLKRKLAKYKCSLETDQDLILKLSKPDMIQRFGLHEINSLPGPNLSTHLNLVMPKKCFLTKDFLNNRYLVKRYYYLLYIAESLKISGLSAEITLEFHGSNYLLPILLVRLNDCDKVCVYIYTTPAQDTFKYTRFVPDQNNLKLDVFKMGVEDDLLKEAPTVLYNSTLGHDVTLTENNEYVRSTLIEHTNVQEAIKLLYIWMSQREFNIGFGPLCEELIVYFITYLFSKKKINKYMSSYQVIRNFWSFIALTDLQEVGLSLSDFTEQQTFDSFRKYYDIVCLDRTGSYNFASFLSLDVYKTLKFECKTALKYLDENKNDNFQQLFLVKHPFFLQYDLVIDLTQHVSTDTEFDHSIEYKCSYAGFKGLLNVKYIHKVLMKALFTRVHSIVPRIEMDGDVLRRVHFGVKLNADKAFSLLEMGPHLQEFAAAAEFRKFWGHLASDRRFKDGSARVAVHFKKNTIMGKRSIVKKILDFVLIEKLGLRYGLLYNELEEVLVTKRMAACYPNGTNEETMLKIIRASDDLGKLLRGLKMSLKITGIQGLSHIFCFTEVAPTIPANYEVEEGTAVKMNNIVFKEDNLSCMPRYCADVESVLQLEHSSKWPSDLKALQFLKTAFYLEIAKMLQSEHKIVTHATPGFIDILYEGVVFRYLLHIPKELVLLKRSTTETEATSWKASADIELLERRLTVLPKIVGALKGVQAGQPSFGPGTCLAKRWLRAQLIDDHLFPDIVVDLVNAALYLNCTGEQSNTPQIAFFRFLKFFSDFDWELLPIVVNFNEDISGEEVTAVEAKLQQNRSQYPPLYIITPYDQGASVFTKSAPTKEVLFRVRQLARESLRFVSDSLDTGSPINVQQLFTPNLEGYNALIHLNPEMNSRRYEELVFDKVEDRIVIEKYRKLDDEKIPIVNFDPVKKYLDTLRRNYGKYATFFHNTHGGNVVGVLWNPNVHGKREFKVATVNAGRVVGDKIEFDYEAVLDDFYDIGKRIVKSISLQTDT</sequence>
<dbReference type="Proteomes" id="UP000410492">
    <property type="component" value="Unassembled WGS sequence"/>
</dbReference>
<dbReference type="Gene3D" id="1.10.1410.10">
    <property type="match status" value="2"/>
</dbReference>
<keyword evidence="6 10" id="KW-0694">RNA-binding</keyword>
<evidence type="ECO:0000256" key="1">
    <source>
        <dbReference type="ARBA" id="ARBA00004286"/>
    </source>
</evidence>
<evidence type="ECO:0000313" key="19">
    <source>
        <dbReference type="EMBL" id="VEN62255.1"/>
    </source>
</evidence>
<reference evidence="19 20" key="1">
    <citation type="submission" date="2019-01" db="EMBL/GenBank/DDBJ databases">
        <authorList>
            <person name="Sayadi A."/>
        </authorList>
    </citation>
    <scope>NUCLEOTIDE SEQUENCE [LARGE SCALE GENOMIC DNA]</scope>
</reference>
<dbReference type="Pfam" id="PF17403">
    <property type="entry name" value="Nrap_D2"/>
    <property type="match status" value="1"/>
</dbReference>
<evidence type="ECO:0000256" key="4">
    <source>
        <dbReference type="ARBA" id="ARBA00016437"/>
    </source>
</evidence>
<comment type="similarity">
    <text evidence="3 10">Belongs to the NRAP family.</text>
</comment>
<evidence type="ECO:0000256" key="3">
    <source>
        <dbReference type="ARBA" id="ARBA00006674"/>
    </source>
</evidence>
<comment type="subcellular location">
    <subcellularLocation>
        <location evidence="1">Chromosome</location>
    </subcellularLocation>
    <subcellularLocation>
        <location evidence="2 10">Nucleus</location>
        <location evidence="2 10">Nucleolus</location>
    </subcellularLocation>
</comment>
<dbReference type="GO" id="GO:0032040">
    <property type="term" value="C:small-subunit processome"/>
    <property type="evidence" value="ECO:0007669"/>
    <property type="project" value="TreeGrafter"/>
</dbReference>
<dbReference type="GO" id="GO:0034456">
    <property type="term" value="C:UTP-C complex"/>
    <property type="evidence" value="ECO:0007669"/>
    <property type="project" value="TreeGrafter"/>
</dbReference>
<evidence type="ECO:0000259" key="18">
    <source>
        <dbReference type="Pfam" id="PF17407"/>
    </source>
</evidence>
<dbReference type="GO" id="GO:0006364">
    <property type="term" value="P:rRNA processing"/>
    <property type="evidence" value="ECO:0007669"/>
    <property type="project" value="TreeGrafter"/>
</dbReference>
<dbReference type="InterPro" id="IPR035369">
    <property type="entry name" value="Nrap_D4"/>
</dbReference>
<dbReference type="PANTHER" id="PTHR17972:SF0">
    <property type="entry name" value="NUCLEOLAR PROTEIN 6"/>
    <property type="match status" value="1"/>
</dbReference>
<feature type="domain" description="Nrap protein" evidence="18">
    <location>
        <begin position="991"/>
        <end position="1120"/>
    </location>
</feature>
<feature type="region of interest" description="Disordered" evidence="12">
    <location>
        <begin position="1"/>
        <end position="53"/>
    </location>
</feature>
<feature type="domain" description="Nrap protein" evidence="15">
    <location>
        <begin position="465"/>
        <end position="613"/>
    </location>
</feature>
<evidence type="ECO:0000256" key="10">
    <source>
        <dbReference type="RuleBase" id="RU364032"/>
    </source>
</evidence>
<evidence type="ECO:0000256" key="2">
    <source>
        <dbReference type="ARBA" id="ARBA00004604"/>
    </source>
</evidence>
<gene>
    <name evidence="19" type="ORF">CALMAC_LOCUS19407</name>
</gene>
<comment type="subunit">
    <text evidence="9">Part of the small subunit (SSU) processome, composed of more than 70 proteins and the RNA chaperone small nucleolar RNA (snoRNA) U3.</text>
</comment>
<evidence type="ECO:0000256" key="5">
    <source>
        <dbReference type="ARBA" id="ARBA00022454"/>
    </source>
</evidence>
<evidence type="ECO:0000256" key="9">
    <source>
        <dbReference type="ARBA" id="ARBA00035020"/>
    </source>
</evidence>
<keyword evidence="7 10" id="KW-0539">Nucleus</keyword>
<dbReference type="InterPro" id="IPR035371">
    <property type="entry name" value="Nrap_D6"/>
</dbReference>
<organism evidence="19 20">
    <name type="scientific">Callosobruchus maculatus</name>
    <name type="common">Southern cowpea weevil</name>
    <name type="synonym">Pulse bruchid</name>
    <dbReference type="NCBI Taxonomy" id="64391"/>
    <lineage>
        <taxon>Eukaryota</taxon>
        <taxon>Metazoa</taxon>
        <taxon>Ecdysozoa</taxon>
        <taxon>Arthropoda</taxon>
        <taxon>Hexapoda</taxon>
        <taxon>Insecta</taxon>
        <taxon>Pterygota</taxon>
        <taxon>Neoptera</taxon>
        <taxon>Endopterygota</taxon>
        <taxon>Coleoptera</taxon>
        <taxon>Polyphaga</taxon>
        <taxon>Cucujiformia</taxon>
        <taxon>Chrysomeloidea</taxon>
        <taxon>Chrysomelidae</taxon>
        <taxon>Bruchinae</taxon>
        <taxon>Bruchini</taxon>
        <taxon>Callosobruchus</taxon>
    </lineage>
</organism>
<feature type="domain" description="Nrap protein" evidence="14">
    <location>
        <begin position="324"/>
        <end position="461"/>
    </location>
</feature>
<keyword evidence="20" id="KW-1185">Reference proteome</keyword>
<keyword evidence="11" id="KW-0175">Coiled coil</keyword>
<dbReference type="Pfam" id="PF17406">
    <property type="entry name" value="Nrap_D5"/>
    <property type="match status" value="1"/>
</dbReference>
<dbReference type="FunFam" id="1.10.1410.10:FF:000006">
    <property type="entry name" value="Nucleolar protein 6"/>
    <property type="match status" value="1"/>
</dbReference>
<dbReference type="InterPro" id="IPR035368">
    <property type="entry name" value="Nrap_D3"/>
</dbReference>
<dbReference type="Pfam" id="PF17405">
    <property type="entry name" value="Nrap_D4"/>
    <property type="match status" value="1"/>
</dbReference>
<keyword evidence="5" id="KW-0158">Chromosome</keyword>
<evidence type="ECO:0000259" key="13">
    <source>
        <dbReference type="Pfam" id="PF03813"/>
    </source>
</evidence>
<dbReference type="GO" id="GO:0005694">
    <property type="term" value="C:chromosome"/>
    <property type="evidence" value="ECO:0007669"/>
    <property type="project" value="UniProtKB-SubCell"/>
</dbReference>
<feature type="domain" description="Nrap protein" evidence="13">
    <location>
        <begin position="184"/>
        <end position="317"/>
    </location>
</feature>
<dbReference type="Pfam" id="PF17407">
    <property type="entry name" value="Nrap_D6"/>
    <property type="match status" value="1"/>
</dbReference>
<dbReference type="OrthoDB" id="10251401at2759"/>
<dbReference type="Pfam" id="PF17404">
    <property type="entry name" value="Nrap_D3"/>
    <property type="match status" value="1"/>
</dbReference>
<dbReference type="GO" id="GO:0006409">
    <property type="term" value="P:tRNA export from nucleus"/>
    <property type="evidence" value="ECO:0007669"/>
    <property type="project" value="TreeGrafter"/>
</dbReference>
<dbReference type="GO" id="GO:0032545">
    <property type="term" value="C:CURI complex"/>
    <property type="evidence" value="ECO:0007669"/>
    <property type="project" value="TreeGrafter"/>
</dbReference>
<dbReference type="InterPro" id="IPR035370">
    <property type="entry name" value="Nrap_D5"/>
</dbReference>
<dbReference type="EMBL" id="CAACVG010013700">
    <property type="protein sequence ID" value="VEN62255.1"/>
    <property type="molecule type" value="Genomic_DNA"/>
</dbReference>
<protein>
    <recommendedName>
        <fullName evidence="4 10">Nucleolar protein 6</fullName>
    </recommendedName>
</protein>
<accession>A0A653DQG1</accession>
<dbReference type="AlphaFoldDB" id="A0A653DQG1"/>
<evidence type="ECO:0000259" key="15">
    <source>
        <dbReference type="Pfam" id="PF17404"/>
    </source>
</evidence>
<comment type="function">
    <text evidence="8">Part of the small subunit (SSU) processome, first precursor of the small eukaryotic ribosomal subunit. During the assembly of the SSU processome in the nucleolus, many ribosome biogenesis factors, an RNA chaperone and ribosomal proteins associate with the nascent pre-rRNA and work in concert to generate RNA folding, modifications, rearrangements and cleavage as well as targeted degradation of pre-ribosomal RNA by the RNA exosome.</text>
</comment>
<feature type="compositionally biased region" description="Polar residues" evidence="12">
    <location>
        <begin position="13"/>
        <end position="23"/>
    </location>
</feature>
<evidence type="ECO:0000256" key="11">
    <source>
        <dbReference type="SAM" id="Coils"/>
    </source>
</evidence>
<evidence type="ECO:0000259" key="14">
    <source>
        <dbReference type="Pfam" id="PF17403"/>
    </source>
</evidence>
<feature type="domain" description="Nrap protein" evidence="16">
    <location>
        <begin position="637"/>
        <end position="832"/>
    </location>
</feature>
<proteinExistence type="inferred from homology"/>
<dbReference type="GO" id="GO:0003723">
    <property type="term" value="F:RNA binding"/>
    <property type="evidence" value="ECO:0007669"/>
    <property type="project" value="UniProtKB-KW"/>
</dbReference>
<dbReference type="PANTHER" id="PTHR17972">
    <property type="entry name" value="NUCLEOLAR RNA-ASSOCIATED PROTEIN"/>
    <property type="match status" value="1"/>
</dbReference>
<evidence type="ECO:0000259" key="17">
    <source>
        <dbReference type="Pfam" id="PF17406"/>
    </source>
</evidence>
<dbReference type="InterPro" id="IPR035082">
    <property type="entry name" value="Nrap_D1"/>
</dbReference>
<feature type="domain" description="Nrap protein" evidence="17">
    <location>
        <begin position="836"/>
        <end position="989"/>
    </location>
</feature>
<feature type="coiled-coil region" evidence="11">
    <location>
        <begin position="119"/>
        <end position="146"/>
    </location>
</feature>
<evidence type="ECO:0000256" key="7">
    <source>
        <dbReference type="ARBA" id="ARBA00023242"/>
    </source>
</evidence>
<evidence type="ECO:0000256" key="8">
    <source>
        <dbReference type="ARBA" id="ARBA00035000"/>
    </source>
</evidence>